<dbReference type="AlphaFoldDB" id="A0AAD4CQ68"/>
<gene>
    <name evidence="4" type="ORF">FE257_005551</name>
</gene>
<dbReference type="Gene3D" id="1.25.40.20">
    <property type="entry name" value="Ankyrin repeat-containing domain"/>
    <property type="match status" value="2"/>
</dbReference>
<dbReference type="PROSITE" id="PS50297">
    <property type="entry name" value="ANK_REP_REGION"/>
    <property type="match status" value="3"/>
</dbReference>
<comment type="caution">
    <text evidence="4">The sequence shown here is derived from an EMBL/GenBank/DDBJ whole genome shotgun (WGS) entry which is preliminary data.</text>
</comment>
<dbReference type="SUPFAM" id="SSF48403">
    <property type="entry name" value="Ankyrin repeat"/>
    <property type="match status" value="1"/>
</dbReference>
<dbReference type="PANTHER" id="PTHR24198">
    <property type="entry name" value="ANKYRIN REPEAT AND PROTEIN KINASE DOMAIN-CONTAINING PROTEIN"/>
    <property type="match status" value="1"/>
</dbReference>
<feature type="repeat" description="ANK" evidence="3">
    <location>
        <begin position="140"/>
        <end position="173"/>
    </location>
</feature>
<keyword evidence="2 3" id="KW-0040">ANK repeat</keyword>
<feature type="repeat" description="ANK" evidence="3">
    <location>
        <begin position="73"/>
        <end position="105"/>
    </location>
</feature>
<evidence type="ECO:0000256" key="1">
    <source>
        <dbReference type="ARBA" id="ARBA00022737"/>
    </source>
</evidence>
<evidence type="ECO:0000313" key="4">
    <source>
        <dbReference type="EMBL" id="KAF9890685.1"/>
    </source>
</evidence>
<evidence type="ECO:0000313" key="5">
    <source>
        <dbReference type="Proteomes" id="UP001194746"/>
    </source>
</evidence>
<dbReference type="Pfam" id="PF00023">
    <property type="entry name" value="Ank"/>
    <property type="match status" value="2"/>
</dbReference>
<reference evidence="4" key="1">
    <citation type="journal article" date="2019" name="Beilstein J. Org. Chem.">
        <title>Nanangenines: drimane sesquiterpenoids as the dominant metabolite cohort of a novel Australian fungus, Aspergillus nanangensis.</title>
        <authorList>
            <person name="Lacey H.J."/>
            <person name="Gilchrist C.L.M."/>
            <person name="Crombie A."/>
            <person name="Kalaitzis J.A."/>
            <person name="Vuong D."/>
            <person name="Rutledge P.J."/>
            <person name="Turner P."/>
            <person name="Pitt J.I."/>
            <person name="Lacey E."/>
            <person name="Chooi Y.H."/>
            <person name="Piggott A.M."/>
        </authorList>
    </citation>
    <scope>NUCLEOTIDE SEQUENCE</scope>
    <source>
        <strain evidence="4">MST-FP2251</strain>
    </source>
</reference>
<dbReference type="InterPro" id="IPR036770">
    <property type="entry name" value="Ankyrin_rpt-contain_sf"/>
</dbReference>
<protein>
    <submittedName>
        <fullName evidence="4">Uncharacterized protein</fullName>
    </submittedName>
</protein>
<evidence type="ECO:0000256" key="2">
    <source>
        <dbReference type="ARBA" id="ARBA00023043"/>
    </source>
</evidence>
<organism evidence="4 5">
    <name type="scientific">Aspergillus nanangensis</name>
    <dbReference type="NCBI Taxonomy" id="2582783"/>
    <lineage>
        <taxon>Eukaryota</taxon>
        <taxon>Fungi</taxon>
        <taxon>Dikarya</taxon>
        <taxon>Ascomycota</taxon>
        <taxon>Pezizomycotina</taxon>
        <taxon>Eurotiomycetes</taxon>
        <taxon>Eurotiomycetidae</taxon>
        <taxon>Eurotiales</taxon>
        <taxon>Aspergillaceae</taxon>
        <taxon>Aspergillus</taxon>
        <taxon>Aspergillus subgen. Circumdati</taxon>
    </lineage>
</organism>
<dbReference type="SMART" id="SM00248">
    <property type="entry name" value="ANK"/>
    <property type="match status" value="6"/>
</dbReference>
<keyword evidence="5" id="KW-1185">Reference proteome</keyword>
<name>A0AAD4CQ68_ASPNN</name>
<dbReference type="PROSITE" id="PS50088">
    <property type="entry name" value="ANK_REPEAT"/>
    <property type="match status" value="3"/>
</dbReference>
<dbReference type="PANTHER" id="PTHR24198:SF165">
    <property type="entry name" value="ANKYRIN REPEAT-CONTAINING PROTEIN-RELATED"/>
    <property type="match status" value="1"/>
</dbReference>
<sequence>METQSIKPPLATAIYGGHEAFAHRLLLDSRIDMTAENSDHAHPLLWAAWAGCPSILQILLRNRNVDVNLEGNFGFTALHYAVEQGHLSVVQHLLEYDIDINRTDDNGLTPLWKAISKGRKKIAHYLLAIDMVKLNVVGEDGSTSLHYAAWRGQLSIVNALLLHSHIDMNAQNNTGSTALHCAVAQGHLSVVQRLLEDDIDINCVNKGSHSPSPGQSL</sequence>
<dbReference type="Pfam" id="PF12796">
    <property type="entry name" value="Ank_2"/>
    <property type="match status" value="1"/>
</dbReference>
<dbReference type="Proteomes" id="UP001194746">
    <property type="component" value="Unassembled WGS sequence"/>
</dbReference>
<keyword evidence="1" id="KW-0677">Repeat</keyword>
<evidence type="ECO:0000256" key="3">
    <source>
        <dbReference type="PROSITE-ProRule" id="PRU00023"/>
    </source>
</evidence>
<accession>A0AAD4CQ68</accession>
<feature type="repeat" description="ANK" evidence="3">
    <location>
        <begin position="174"/>
        <end position="206"/>
    </location>
</feature>
<dbReference type="InterPro" id="IPR002110">
    <property type="entry name" value="Ankyrin_rpt"/>
</dbReference>
<proteinExistence type="predicted"/>
<dbReference type="EMBL" id="VCAU01000024">
    <property type="protein sequence ID" value="KAF9890685.1"/>
    <property type="molecule type" value="Genomic_DNA"/>
</dbReference>
<reference evidence="4" key="2">
    <citation type="submission" date="2020-02" db="EMBL/GenBank/DDBJ databases">
        <authorList>
            <person name="Gilchrist C.L.M."/>
            <person name="Chooi Y.-H."/>
        </authorList>
    </citation>
    <scope>NUCLEOTIDE SEQUENCE</scope>
    <source>
        <strain evidence="4">MST-FP2251</strain>
    </source>
</reference>